<evidence type="ECO:0000313" key="2">
    <source>
        <dbReference type="EMBL" id="KPA82587.1"/>
    </source>
</evidence>
<dbReference type="OMA" id="GHNNKLF"/>
<dbReference type="Proteomes" id="UP000037923">
    <property type="component" value="Unassembled WGS sequence"/>
</dbReference>
<dbReference type="Pfam" id="PF00400">
    <property type="entry name" value="WD40"/>
    <property type="match status" value="1"/>
</dbReference>
<dbReference type="Gene3D" id="2.130.10.10">
    <property type="entry name" value="YVTN repeat-like/Quinoprotein amine dehydrogenase"/>
    <property type="match status" value="1"/>
</dbReference>
<dbReference type="PANTHER" id="PTHR47822">
    <property type="entry name" value="CARBOHYDRATE BINDING DOMAIN CONTAINING PROTEIN"/>
    <property type="match status" value="1"/>
</dbReference>
<dbReference type="GeneID" id="26903906"/>
<evidence type="ECO:0000256" key="1">
    <source>
        <dbReference type="PROSITE-ProRule" id="PRU00221"/>
    </source>
</evidence>
<dbReference type="PROSITE" id="PS50082">
    <property type="entry name" value="WD_REPEATS_2"/>
    <property type="match status" value="1"/>
</dbReference>
<comment type="caution">
    <text evidence="2">The sequence shown here is derived from an EMBL/GenBank/DDBJ whole genome shotgun (WGS) entry which is preliminary data.</text>
</comment>
<dbReference type="InterPro" id="IPR036322">
    <property type="entry name" value="WD40_repeat_dom_sf"/>
</dbReference>
<dbReference type="SMART" id="SM00320">
    <property type="entry name" value="WD40"/>
    <property type="match status" value="4"/>
</dbReference>
<dbReference type="EMBL" id="LGTL01000005">
    <property type="protein sequence ID" value="KPA82587.1"/>
    <property type="molecule type" value="Genomic_DNA"/>
</dbReference>
<dbReference type="InterPro" id="IPR001680">
    <property type="entry name" value="WD40_rpt"/>
</dbReference>
<sequence length="325" mass="34634">MSFNITAHQLVETENSIHFCACSPDAKQVACALDNGSICILNTITFDILARGAPGKDFAGLPATCVRWAPDPSLVEYQLVSSSCTGGVMLWNLDPADESLTRGTSANEEGNEVMTVDVSPSGKFVISAGSDRVVRLYDAALQLLSKLVDGVNADGTRRPTHVNRVFSVRFLTDAVAVSAGWESPLQVWDLRSGFSNRQIVGVQGSSDCLEPVTGTQLVIVASPKMASTLQLIDSVTGRVLKDGSTKACAQLQAEERVVVCRYCEEKGILWCLTVSPPSLIVLTLASGHVFARAPLPAQPLNMSQHGNDVLVACKDGLLLQVSLSM</sequence>
<reference evidence="2 3" key="1">
    <citation type="submission" date="2015-07" db="EMBL/GenBank/DDBJ databases">
        <title>High-quality genome of monoxenous trypanosomatid Leptomonas pyrrhocoris.</title>
        <authorList>
            <person name="Flegontov P."/>
            <person name="Butenko A."/>
            <person name="Firsov S."/>
            <person name="Vlcek C."/>
            <person name="Logacheva M.D."/>
            <person name="Field M."/>
            <person name="Filatov D."/>
            <person name="Flegontova O."/>
            <person name="Gerasimov E."/>
            <person name="Jackson A.P."/>
            <person name="Kelly S."/>
            <person name="Opperdoes F."/>
            <person name="O'Reilly A."/>
            <person name="Votypka J."/>
            <person name="Yurchenko V."/>
            <person name="Lukes J."/>
        </authorList>
    </citation>
    <scope>NUCLEOTIDE SEQUENCE [LARGE SCALE GENOMIC DNA]</scope>
    <source>
        <strain evidence="2">H10</strain>
    </source>
</reference>
<feature type="repeat" description="WD" evidence="1">
    <location>
        <begin position="106"/>
        <end position="138"/>
    </location>
</feature>
<dbReference type="OrthoDB" id="10251741at2759"/>
<dbReference type="RefSeq" id="XP_015661026.1">
    <property type="nucleotide sequence ID" value="XM_015801019.1"/>
</dbReference>
<dbReference type="PANTHER" id="PTHR47822:SF2">
    <property type="entry name" value="F-BOX AND WD-40 DOMAIN PROTEIN 7"/>
    <property type="match status" value="1"/>
</dbReference>
<dbReference type="AlphaFoldDB" id="A0A0M9G5B7"/>
<name>A0A0M9G5B7_LEPPY</name>
<keyword evidence="3" id="KW-1185">Reference proteome</keyword>
<evidence type="ECO:0000313" key="3">
    <source>
        <dbReference type="Proteomes" id="UP000037923"/>
    </source>
</evidence>
<dbReference type="InterPro" id="IPR015943">
    <property type="entry name" value="WD40/YVTN_repeat-like_dom_sf"/>
</dbReference>
<proteinExistence type="predicted"/>
<gene>
    <name evidence="2" type="ORF">ABB37_03615</name>
</gene>
<dbReference type="VEuPathDB" id="TriTrypDB:LpyrH10_05_4750"/>
<accession>A0A0M9G5B7</accession>
<keyword evidence="1" id="KW-0853">WD repeat</keyword>
<organism evidence="2 3">
    <name type="scientific">Leptomonas pyrrhocoris</name>
    <name type="common">Firebug parasite</name>
    <dbReference type="NCBI Taxonomy" id="157538"/>
    <lineage>
        <taxon>Eukaryota</taxon>
        <taxon>Discoba</taxon>
        <taxon>Euglenozoa</taxon>
        <taxon>Kinetoplastea</taxon>
        <taxon>Metakinetoplastina</taxon>
        <taxon>Trypanosomatida</taxon>
        <taxon>Trypanosomatidae</taxon>
        <taxon>Leishmaniinae</taxon>
        <taxon>Leptomonas</taxon>
    </lineage>
</organism>
<protein>
    <submittedName>
        <fullName evidence="2">Uncharacterized protein</fullName>
    </submittedName>
</protein>
<dbReference type="SUPFAM" id="SSF50978">
    <property type="entry name" value="WD40 repeat-like"/>
    <property type="match status" value="1"/>
</dbReference>